<dbReference type="InterPro" id="IPR051695">
    <property type="entry name" value="Phosphoglycerate_Mutase"/>
</dbReference>
<dbReference type="PANTHER" id="PTHR46517:SF1">
    <property type="entry name" value="FRUCTOSE-2,6-BISPHOSPHATASE TIGAR"/>
    <property type="match status" value="1"/>
</dbReference>
<comment type="caution">
    <text evidence="5">The sequence shown here is derived from an EMBL/GenBank/DDBJ whole genome shotgun (WGS) entry which is preliminary data.</text>
</comment>
<gene>
    <name evidence="5" type="ORF">CBU02nite_34910</name>
</gene>
<dbReference type="CDD" id="cd07067">
    <property type="entry name" value="HP_PGM_like"/>
    <property type="match status" value="1"/>
</dbReference>
<evidence type="ECO:0000256" key="2">
    <source>
        <dbReference type="PIRSR" id="PIRSR613078-1"/>
    </source>
</evidence>
<dbReference type="Pfam" id="PF00300">
    <property type="entry name" value="His_Phos_1"/>
    <property type="match status" value="1"/>
</dbReference>
<evidence type="ECO:0000256" key="4">
    <source>
        <dbReference type="PIRSR" id="PIRSR613078-3"/>
    </source>
</evidence>
<dbReference type="GO" id="GO:0045820">
    <property type="term" value="P:negative regulation of glycolytic process"/>
    <property type="evidence" value="ECO:0007669"/>
    <property type="project" value="TreeGrafter"/>
</dbReference>
<feature type="site" description="Transition state stabilizer" evidence="4">
    <location>
        <position position="196"/>
    </location>
</feature>
<evidence type="ECO:0000313" key="5">
    <source>
        <dbReference type="EMBL" id="GEQ22985.1"/>
    </source>
</evidence>
<feature type="active site" description="Tele-phosphohistidine intermediate" evidence="2">
    <location>
        <position position="32"/>
    </location>
</feature>
<dbReference type="Proteomes" id="UP000321089">
    <property type="component" value="Unassembled WGS sequence"/>
</dbReference>
<dbReference type="Gene3D" id="3.40.50.1240">
    <property type="entry name" value="Phosphoglycerate mutase-like"/>
    <property type="match status" value="1"/>
</dbReference>
<name>A0A512TRZ3_CLOBU</name>
<dbReference type="PROSITE" id="PS00175">
    <property type="entry name" value="PG_MUTASE"/>
    <property type="match status" value="1"/>
</dbReference>
<dbReference type="RefSeq" id="WP_146869169.1">
    <property type="nucleotide sequence ID" value="NZ_BKBC01000070.1"/>
</dbReference>
<feature type="binding site" evidence="3">
    <location>
        <position position="81"/>
    </location>
    <ligand>
        <name>substrate</name>
    </ligand>
</feature>
<evidence type="ECO:0000256" key="3">
    <source>
        <dbReference type="PIRSR" id="PIRSR613078-2"/>
    </source>
</evidence>
<organism evidence="5 6">
    <name type="scientific">Clostridium butyricum</name>
    <dbReference type="NCBI Taxonomy" id="1492"/>
    <lineage>
        <taxon>Bacteria</taxon>
        <taxon>Bacillati</taxon>
        <taxon>Bacillota</taxon>
        <taxon>Clostridia</taxon>
        <taxon>Eubacteriales</taxon>
        <taxon>Clostridiaceae</taxon>
        <taxon>Clostridium</taxon>
    </lineage>
</organism>
<feature type="active site" description="Proton donor/acceptor" evidence="2">
    <location>
        <position position="109"/>
    </location>
</feature>
<dbReference type="InterPro" id="IPR029033">
    <property type="entry name" value="His_PPase_superfam"/>
</dbReference>
<dbReference type="GO" id="GO:0004331">
    <property type="term" value="F:fructose-2,6-bisphosphate 2-phosphatase activity"/>
    <property type="evidence" value="ECO:0007669"/>
    <property type="project" value="TreeGrafter"/>
</dbReference>
<sequence length="254" mass="28914">MSIHEKRLGNKNVNDLMTCNKQGKINLYLMRHGETIINRAHRTQGWCDGVLTESGIEVAINAGVGLRDIKFDAVYSSDLGRAVKTATIVINKNKANEKIKLQELEGLREVYFGKYEGELESVMFNDIMSYLKVSSFKEAEEKYDFQKEYCDTCALLDETKEAENYETAIKRVMKSISEICDAHSEKDECNVLLVIHGGILRLIIDYLDKSLNIREINNSCICKVVYENGNLKVESVNDMSYSENGKKIRSVEEK</sequence>
<protein>
    <submittedName>
        <fullName evidence="5">SigF/sigE/sigG family sigma factor</fullName>
    </submittedName>
</protein>
<feature type="binding site" evidence="3">
    <location>
        <begin position="31"/>
        <end position="38"/>
    </location>
    <ligand>
        <name>substrate</name>
    </ligand>
</feature>
<proteinExistence type="predicted"/>
<dbReference type="PANTHER" id="PTHR46517">
    <property type="entry name" value="FRUCTOSE-2,6-BISPHOSPHATASE TIGAR"/>
    <property type="match status" value="1"/>
</dbReference>
<keyword evidence="1" id="KW-0378">Hydrolase</keyword>
<dbReference type="GO" id="GO:0043456">
    <property type="term" value="P:regulation of pentose-phosphate shunt"/>
    <property type="evidence" value="ECO:0007669"/>
    <property type="project" value="TreeGrafter"/>
</dbReference>
<evidence type="ECO:0000313" key="6">
    <source>
        <dbReference type="Proteomes" id="UP000321089"/>
    </source>
</evidence>
<accession>A0A512TRZ3</accession>
<dbReference type="AlphaFoldDB" id="A0A512TRZ3"/>
<reference evidence="5 6" key="1">
    <citation type="submission" date="2019-07" db="EMBL/GenBank/DDBJ databases">
        <title>Whole genome shotgun sequence of Clostridium butyricum NBRC 3858.</title>
        <authorList>
            <person name="Hosoyama A."/>
            <person name="Uohara A."/>
            <person name="Ohji S."/>
            <person name="Ichikawa N."/>
        </authorList>
    </citation>
    <scope>NUCLEOTIDE SEQUENCE [LARGE SCALE GENOMIC DNA]</scope>
    <source>
        <strain evidence="5 6">NBRC 3858</strain>
    </source>
</reference>
<dbReference type="SMART" id="SM00855">
    <property type="entry name" value="PGAM"/>
    <property type="match status" value="1"/>
</dbReference>
<dbReference type="SUPFAM" id="SSF53254">
    <property type="entry name" value="Phosphoglycerate mutase-like"/>
    <property type="match status" value="1"/>
</dbReference>
<dbReference type="GO" id="GO:0005829">
    <property type="term" value="C:cytosol"/>
    <property type="evidence" value="ECO:0007669"/>
    <property type="project" value="TreeGrafter"/>
</dbReference>
<evidence type="ECO:0000256" key="1">
    <source>
        <dbReference type="ARBA" id="ARBA00022801"/>
    </source>
</evidence>
<dbReference type="InterPro" id="IPR001345">
    <property type="entry name" value="PG/BPGM_mutase_AS"/>
</dbReference>
<dbReference type="EMBL" id="BKBC01000070">
    <property type="protein sequence ID" value="GEQ22985.1"/>
    <property type="molecule type" value="Genomic_DNA"/>
</dbReference>
<dbReference type="InterPro" id="IPR013078">
    <property type="entry name" value="His_Pase_superF_clade-1"/>
</dbReference>